<gene>
    <name evidence="1" type="ORF">J2W31_005902</name>
</gene>
<name>A0AAW8DAH2_9BURK</name>
<dbReference type="Proteomes" id="UP001242045">
    <property type="component" value="Unassembled WGS sequence"/>
</dbReference>
<organism evidence="1 2">
    <name type="scientific">Variovorax boronicumulans</name>
    <dbReference type="NCBI Taxonomy" id="436515"/>
    <lineage>
        <taxon>Bacteria</taxon>
        <taxon>Pseudomonadati</taxon>
        <taxon>Pseudomonadota</taxon>
        <taxon>Betaproteobacteria</taxon>
        <taxon>Burkholderiales</taxon>
        <taxon>Comamonadaceae</taxon>
        <taxon>Variovorax</taxon>
    </lineage>
</organism>
<dbReference type="EMBL" id="JAUSRD010000021">
    <property type="protein sequence ID" value="MDP9896761.1"/>
    <property type="molecule type" value="Genomic_DNA"/>
</dbReference>
<comment type="caution">
    <text evidence="1">The sequence shown here is derived from an EMBL/GenBank/DDBJ whole genome shotgun (WGS) entry which is preliminary data.</text>
</comment>
<reference evidence="1" key="1">
    <citation type="submission" date="2023-07" db="EMBL/GenBank/DDBJ databases">
        <title>Sorghum-associated microbial communities from plants grown in Nebraska, USA.</title>
        <authorList>
            <person name="Schachtman D."/>
        </authorList>
    </citation>
    <scope>NUCLEOTIDE SEQUENCE</scope>
    <source>
        <strain evidence="1">DS3754</strain>
    </source>
</reference>
<proteinExistence type="predicted"/>
<accession>A0AAW8DAH2</accession>
<dbReference type="AlphaFoldDB" id="A0AAW8DAH2"/>
<sequence length="34" mass="3920">MEIHRFAETKFLSSHVFGLLSFGLKPILKEPQMS</sequence>
<evidence type="ECO:0000313" key="1">
    <source>
        <dbReference type="EMBL" id="MDP9896761.1"/>
    </source>
</evidence>
<evidence type="ECO:0000313" key="2">
    <source>
        <dbReference type="Proteomes" id="UP001242045"/>
    </source>
</evidence>
<protein>
    <submittedName>
        <fullName evidence="1">Uncharacterized protein</fullName>
    </submittedName>
</protein>